<dbReference type="GO" id="GO:0006879">
    <property type="term" value="P:intracellular iron ion homeostasis"/>
    <property type="evidence" value="ECO:0007669"/>
    <property type="project" value="UniProtKB-KW"/>
</dbReference>
<keyword evidence="3 5" id="KW-0479">Metal-binding</keyword>
<evidence type="ECO:0000256" key="1">
    <source>
        <dbReference type="ARBA" id="ARBA00007513"/>
    </source>
</evidence>
<evidence type="ECO:0000256" key="3">
    <source>
        <dbReference type="ARBA" id="ARBA00022723"/>
    </source>
</evidence>
<comment type="similarity">
    <text evidence="1 6">Belongs to the ferritin family.</text>
</comment>
<gene>
    <name evidence="9" type="ORF">NEMVEDRAFT_v1g208427</name>
</gene>
<evidence type="ECO:0000256" key="5">
    <source>
        <dbReference type="PIRSR" id="PIRSR601519-1"/>
    </source>
</evidence>
<feature type="binding site" evidence="5">
    <location>
        <position position="214"/>
    </location>
    <ligand>
        <name>Fe cation</name>
        <dbReference type="ChEBI" id="CHEBI:24875"/>
        <label>1</label>
    </ligand>
</feature>
<feature type="chain" id="PRO_5002714868" description="Ferritin" evidence="7">
    <location>
        <begin position="27"/>
        <end position="248"/>
    </location>
</feature>
<feature type="binding site" evidence="5">
    <location>
        <position position="138"/>
    </location>
    <ligand>
        <name>Fe cation</name>
        <dbReference type="ChEBI" id="CHEBI:24875"/>
        <label>1</label>
    </ligand>
</feature>
<feature type="binding site" evidence="5">
    <location>
        <position position="135"/>
    </location>
    <ligand>
        <name>Fe cation</name>
        <dbReference type="ChEBI" id="CHEBI:24875"/>
        <label>1</label>
    </ligand>
</feature>
<keyword evidence="2 6" id="KW-0409">Iron storage</keyword>
<dbReference type="SUPFAM" id="SSF47240">
    <property type="entry name" value="Ferritin-like"/>
    <property type="match status" value="1"/>
</dbReference>
<reference evidence="9 10" key="1">
    <citation type="journal article" date="2007" name="Science">
        <title>Sea anemone genome reveals ancestral eumetazoan gene repertoire and genomic organization.</title>
        <authorList>
            <person name="Putnam N.H."/>
            <person name="Srivastava M."/>
            <person name="Hellsten U."/>
            <person name="Dirks B."/>
            <person name="Chapman J."/>
            <person name="Salamov A."/>
            <person name="Terry A."/>
            <person name="Shapiro H."/>
            <person name="Lindquist E."/>
            <person name="Kapitonov V.V."/>
            <person name="Jurka J."/>
            <person name="Genikhovich G."/>
            <person name="Grigoriev I.V."/>
            <person name="Lucas S.M."/>
            <person name="Steele R.E."/>
            <person name="Finnerty J.R."/>
            <person name="Technau U."/>
            <person name="Martindale M.Q."/>
            <person name="Rokhsar D.S."/>
        </authorList>
    </citation>
    <scope>NUCLEOTIDE SEQUENCE [LARGE SCALE GENOMIC DNA]</scope>
    <source>
        <strain evidence="10">CH2 X CH6</strain>
    </source>
</reference>
<dbReference type="Gene3D" id="1.20.1260.10">
    <property type="match status" value="1"/>
</dbReference>
<dbReference type="Proteomes" id="UP000001593">
    <property type="component" value="Unassembled WGS sequence"/>
</dbReference>
<comment type="function">
    <text evidence="6">Stores iron in a soluble, non-toxic, readily available form. Important for iron homeostasis. Iron is taken up in the ferrous form and deposited as ferric hydroxides after oxidation.</text>
</comment>
<dbReference type="GO" id="GO:0008198">
    <property type="term" value="F:ferrous iron binding"/>
    <property type="evidence" value="ECO:0000318"/>
    <property type="project" value="GO_Central"/>
</dbReference>
<keyword evidence="6" id="KW-0560">Oxidoreductase</keyword>
<evidence type="ECO:0000256" key="7">
    <source>
        <dbReference type="SAM" id="SignalP"/>
    </source>
</evidence>
<dbReference type="InterPro" id="IPR012347">
    <property type="entry name" value="Ferritin-like"/>
</dbReference>
<dbReference type="CDD" id="cd01056">
    <property type="entry name" value="Euk_Ferritin"/>
    <property type="match status" value="1"/>
</dbReference>
<dbReference type="InterPro" id="IPR009078">
    <property type="entry name" value="Ferritin-like_SF"/>
</dbReference>
<dbReference type="InterPro" id="IPR009040">
    <property type="entry name" value="Ferritin-like_diiron"/>
</dbReference>
<feature type="signal peptide" evidence="7">
    <location>
        <begin position="1"/>
        <end position="26"/>
    </location>
</feature>
<feature type="domain" description="Ferritin-like diiron" evidence="8">
    <location>
        <begin position="83"/>
        <end position="232"/>
    </location>
</feature>
<comment type="catalytic activity">
    <reaction evidence="6">
        <text>4 Fe(2+) + O2 + 4 H(+) = 4 Fe(3+) + 2 H2O</text>
        <dbReference type="Rhea" id="RHEA:11148"/>
        <dbReference type="ChEBI" id="CHEBI:15377"/>
        <dbReference type="ChEBI" id="CHEBI:15378"/>
        <dbReference type="ChEBI" id="CHEBI:15379"/>
        <dbReference type="ChEBI" id="CHEBI:29033"/>
        <dbReference type="ChEBI" id="CHEBI:29034"/>
        <dbReference type="EC" id="1.16.3.1"/>
    </reaction>
</comment>
<dbReference type="PROSITE" id="PS00204">
    <property type="entry name" value="FERRITIN_2"/>
    <property type="match status" value="1"/>
</dbReference>
<dbReference type="AlphaFoldDB" id="A7S8I5"/>
<dbReference type="GO" id="GO:0008199">
    <property type="term" value="F:ferric iron binding"/>
    <property type="evidence" value="ECO:0000318"/>
    <property type="project" value="GO_Central"/>
</dbReference>
<protein>
    <recommendedName>
        <fullName evidence="6">Ferritin</fullName>
        <ecNumber evidence="6">1.16.3.1</ecNumber>
    </recommendedName>
</protein>
<dbReference type="GO" id="GO:0005737">
    <property type="term" value="C:cytoplasm"/>
    <property type="evidence" value="ECO:0000318"/>
    <property type="project" value="GO_Central"/>
</dbReference>
<evidence type="ECO:0000313" key="10">
    <source>
        <dbReference type="Proteomes" id="UP000001593"/>
    </source>
</evidence>
<feature type="binding site" evidence="5">
    <location>
        <position position="180"/>
    </location>
    <ligand>
        <name>Fe cation</name>
        <dbReference type="ChEBI" id="CHEBI:24875"/>
        <label>1</label>
    </ligand>
</feature>
<dbReference type="HOGENOM" id="CLU_1121257_0_0_1"/>
<dbReference type="eggNOG" id="KOG2332">
    <property type="taxonomic scope" value="Eukaryota"/>
</dbReference>
<dbReference type="STRING" id="45351.A7S8I5"/>
<evidence type="ECO:0000256" key="6">
    <source>
        <dbReference type="RuleBase" id="RU361145"/>
    </source>
</evidence>
<dbReference type="PhylomeDB" id="A7S8I5"/>
<dbReference type="Pfam" id="PF00210">
    <property type="entry name" value="Ferritin"/>
    <property type="match status" value="1"/>
</dbReference>
<organism evidence="9 10">
    <name type="scientific">Nematostella vectensis</name>
    <name type="common">Starlet sea anemone</name>
    <dbReference type="NCBI Taxonomy" id="45351"/>
    <lineage>
        <taxon>Eukaryota</taxon>
        <taxon>Metazoa</taxon>
        <taxon>Cnidaria</taxon>
        <taxon>Anthozoa</taxon>
        <taxon>Hexacorallia</taxon>
        <taxon>Actiniaria</taxon>
        <taxon>Edwardsiidae</taxon>
        <taxon>Nematostella</taxon>
    </lineage>
</organism>
<dbReference type="PANTHER" id="PTHR11431">
    <property type="entry name" value="FERRITIN"/>
    <property type="match status" value="1"/>
</dbReference>
<evidence type="ECO:0000256" key="2">
    <source>
        <dbReference type="ARBA" id="ARBA00022434"/>
    </source>
</evidence>
<keyword evidence="10" id="KW-1185">Reference proteome</keyword>
<sequence length="248" mass="28303">MAERERIARAFVLLLAVQAVVLLAQGKSCRHRLADHIRGVDKWTFDPPKNIYGKERNVHKQKSSLIVQDFKGNGTSSQSPAWIWANNDIEAGINKQINRELFAHYTYLSMAAHFGRDDIHLPGFAAFFKKAAEEEYTHAHMFMEFLNKRGGRVKLHHIMKPCRDHWGNGLMAMRDALYLEKEINHALLDLHQVADTNRDPQVQDFLESNFLGEQVDSIKTLANYVSTLQRLGGGLGEYQFDKETLGAK</sequence>
<proteinExistence type="inferred from homology"/>
<evidence type="ECO:0000259" key="8">
    <source>
        <dbReference type="PROSITE" id="PS50905"/>
    </source>
</evidence>
<evidence type="ECO:0000256" key="4">
    <source>
        <dbReference type="ARBA" id="ARBA00023004"/>
    </source>
</evidence>
<keyword evidence="7" id="KW-0732">Signal</keyword>
<evidence type="ECO:0000313" key="9">
    <source>
        <dbReference type="EMBL" id="EDO39947.1"/>
    </source>
</evidence>
<dbReference type="PANTHER" id="PTHR11431:SF75">
    <property type="entry name" value="FERRITIN"/>
    <property type="match status" value="1"/>
</dbReference>
<keyword evidence="4 5" id="KW-0408">Iron</keyword>
<dbReference type="GO" id="GO:0006826">
    <property type="term" value="P:iron ion transport"/>
    <property type="evidence" value="ECO:0007669"/>
    <property type="project" value="InterPro"/>
</dbReference>
<dbReference type="GO" id="GO:0004322">
    <property type="term" value="F:ferroxidase activity"/>
    <property type="evidence" value="ECO:0007669"/>
    <property type="project" value="UniProtKB-EC"/>
</dbReference>
<dbReference type="EC" id="1.16.3.1" evidence="6"/>
<dbReference type="PROSITE" id="PS50905">
    <property type="entry name" value="FERRITIN_LIKE"/>
    <property type="match status" value="1"/>
</dbReference>
<dbReference type="InterPro" id="IPR008331">
    <property type="entry name" value="Ferritin_DPS_dom"/>
</dbReference>
<dbReference type="InterPro" id="IPR001519">
    <property type="entry name" value="Ferritin"/>
</dbReference>
<feature type="binding site" evidence="5">
    <location>
        <position position="100"/>
    </location>
    <ligand>
        <name>Fe cation</name>
        <dbReference type="ChEBI" id="CHEBI:24875"/>
        <label>1</label>
    </ligand>
</feature>
<dbReference type="FunFam" id="1.20.1260.10:FF:000041">
    <property type="entry name" value="Ferritin"/>
    <property type="match status" value="1"/>
</dbReference>
<dbReference type="InterPro" id="IPR014034">
    <property type="entry name" value="Ferritin_CS"/>
</dbReference>
<name>A7S8I5_NEMVE</name>
<dbReference type="EMBL" id="DS469598">
    <property type="protein sequence ID" value="EDO39947.1"/>
    <property type="molecule type" value="Genomic_DNA"/>
</dbReference>
<dbReference type="InParanoid" id="A7S8I5"/>
<accession>A7S8I5</accession>